<dbReference type="Gene3D" id="3.40.190.10">
    <property type="entry name" value="Periplasmic binding protein-like II"/>
    <property type="match status" value="1"/>
</dbReference>
<evidence type="ECO:0000256" key="1">
    <source>
        <dbReference type="ARBA" id="ARBA00006987"/>
    </source>
</evidence>
<feature type="region of interest" description="Disordered" evidence="2">
    <location>
        <begin position="1"/>
        <end position="30"/>
    </location>
</feature>
<dbReference type="InterPro" id="IPR005064">
    <property type="entry name" value="BUG"/>
</dbReference>
<reference evidence="3 4" key="1">
    <citation type="submission" date="2018-07" db="EMBL/GenBank/DDBJ databases">
        <authorList>
            <person name="Quirk P.G."/>
            <person name="Krulwich T.A."/>
        </authorList>
    </citation>
    <scope>NUCLEOTIDE SEQUENCE [LARGE SCALE GENOMIC DNA]</scope>
    <source>
        <strain evidence="3 4">CC-BB4</strain>
    </source>
</reference>
<dbReference type="OrthoDB" id="7243230at2"/>
<dbReference type="PANTHER" id="PTHR42928">
    <property type="entry name" value="TRICARBOXYLATE-BINDING PROTEIN"/>
    <property type="match status" value="1"/>
</dbReference>
<dbReference type="Proteomes" id="UP000254889">
    <property type="component" value="Chromosome"/>
</dbReference>
<dbReference type="PANTHER" id="PTHR42928:SF5">
    <property type="entry name" value="BLR1237 PROTEIN"/>
    <property type="match status" value="1"/>
</dbReference>
<feature type="compositionally biased region" description="Polar residues" evidence="2">
    <location>
        <begin position="1"/>
        <end position="16"/>
    </location>
</feature>
<accession>A0A346A3H5</accession>
<evidence type="ECO:0000313" key="4">
    <source>
        <dbReference type="Proteomes" id="UP000254889"/>
    </source>
</evidence>
<dbReference type="AlphaFoldDB" id="A0A346A3H5"/>
<name>A0A346A3H5_9HYPH</name>
<evidence type="ECO:0000256" key="2">
    <source>
        <dbReference type="SAM" id="MobiDB-lite"/>
    </source>
</evidence>
<protein>
    <submittedName>
        <fullName evidence="3">Extra-cytoplasmic solute receptor</fullName>
    </submittedName>
</protein>
<dbReference type="EMBL" id="CP031417">
    <property type="protein sequence ID" value="AXK83722.1"/>
    <property type="molecule type" value="Genomic_DNA"/>
</dbReference>
<dbReference type="PIRSF" id="PIRSF017082">
    <property type="entry name" value="YflP"/>
    <property type="match status" value="1"/>
</dbReference>
<proteinExistence type="inferred from homology"/>
<organism evidence="3 4">
    <name type="scientific">Pseudolabrys taiwanensis</name>
    <dbReference type="NCBI Taxonomy" id="331696"/>
    <lineage>
        <taxon>Bacteria</taxon>
        <taxon>Pseudomonadati</taxon>
        <taxon>Pseudomonadota</taxon>
        <taxon>Alphaproteobacteria</taxon>
        <taxon>Hyphomicrobiales</taxon>
        <taxon>Xanthobacteraceae</taxon>
        <taxon>Pseudolabrys</taxon>
    </lineage>
</organism>
<keyword evidence="4" id="KW-1185">Reference proteome</keyword>
<dbReference type="Pfam" id="PF03401">
    <property type="entry name" value="TctC"/>
    <property type="match status" value="1"/>
</dbReference>
<dbReference type="Gene3D" id="3.40.190.150">
    <property type="entry name" value="Bordetella uptake gene, domain 1"/>
    <property type="match status" value="1"/>
</dbReference>
<dbReference type="KEGG" id="ptaw:DW352_26250"/>
<keyword evidence="3" id="KW-0675">Receptor</keyword>
<gene>
    <name evidence="3" type="ORF">DW352_26250</name>
</gene>
<evidence type="ECO:0000313" key="3">
    <source>
        <dbReference type="EMBL" id="AXK83722.1"/>
    </source>
</evidence>
<dbReference type="SUPFAM" id="SSF53850">
    <property type="entry name" value="Periplasmic binding protein-like II"/>
    <property type="match status" value="1"/>
</dbReference>
<dbReference type="InterPro" id="IPR042100">
    <property type="entry name" value="Bug_dom1"/>
</dbReference>
<comment type="similarity">
    <text evidence="1">Belongs to the UPF0065 (bug) family.</text>
</comment>
<sequence length="359" mass="37850">MLLFANNNDPQGSGSTLAAYERGERKGGDAAMQNRRRLLTHMLAAAGAASFGRTAARAEDAKRLVRFIVGFPAGGGTDVLARLVAERVRVPFASSVIVENRPGAAARASVDYVKNAEPDGSTLLFTPDFPITLYPHSFRSLSYDPLRDLVPVAPAAKSMLSYSVGPAVPANVTTLAAFVKWCRDNPKSANYATTAAGGTPHFVGVMFANAAGIPMTPVHYRGGAPALQDLIGGHVPASINPISESMAQAQSGGLRILAVTGEKRSRFLPDVPTMKEQGFDVVVEPWLGFFAPARTPAETVRTLGAAISDVARSADYAESLAKFGNEPAVQTSEAFTATVRSDLERWGSVVKASGFVAVE</sequence>